<gene>
    <name evidence="6" type="ORF">ACFQJ9_11940</name>
</gene>
<evidence type="ECO:0000256" key="3">
    <source>
        <dbReference type="ARBA" id="ARBA00023163"/>
    </source>
</evidence>
<organism evidence="6 7">
    <name type="scientific">Halospeciosus flavus</name>
    <dbReference type="NCBI Taxonomy" id="3032283"/>
    <lineage>
        <taxon>Archaea</taxon>
        <taxon>Methanobacteriati</taxon>
        <taxon>Methanobacteriota</taxon>
        <taxon>Stenosarchaea group</taxon>
        <taxon>Halobacteria</taxon>
        <taxon>Halobacteriales</taxon>
        <taxon>Halobacteriaceae</taxon>
        <taxon>Halospeciosus</taxon>
    </lineage>
</organism>
<keyword evidence="1" id="KW-0805">Transcription regulation</keyword>
<feature type="region of interest" description="Disordered" evidence="4">
    <location>
        <begin position="372"/>
        <end position="392"/>
    </location>
</feature>
<dbReference type="PRINTS" id="PR00778">
    <property type="entry name" value="HTHARSR"/>
</dbReference>
<dbReference type="InterPro" id="IPR036388">
    <property type="entry name" value="WH-like_DNA-bd_sf"/>
</dbReference>
<dbReference type="NCBIfam" id="NF033788">
    <property type="entry name" value="HTH_metalloreg"/>
    <property type="match status" value="1"/>
</dbReference>
<dbReference type="SUPFAM" id="SSF46785">
    <property type="entry name" value="Winged helix' DNA-binding domain"/>
    <property type="match status" value="2"/>
</dbReference>
<dbReference type="RefSeq" id="WP_279530030.1">
    <property type="nucleotide sequence ID" value="NZ_CP122312.1"/>
</dbReference>
<feature type="region of interest" description="Disordered" evidence="4">
    <location>
        <begin position="27"/>
        <end position="170"/>
    </location>
</feature>
<dbReference type="Pfam" id="PF25212">
    <property type="entry name" value="HVO_A0114"/>
    <property type="match status" value="1"/>
</dbReference>
<protein>
    <submittedName>
        <fullName evidence="6">Winged helix-turn-helix transcriptional regulator</fullName>
    </submittedName>
</protein>
<dbReference type="Gene3D" id="1.10.10.10">
    <property type="entry name" value="Winged helix-like DNA-binding domain superfamily/Winged helix DNA-binding domain"/>
    <property type="match status" value="2"/>
</dbReference>
<evidence type="ECO:0000256" key="1">
    <source>
        <dbReference type="ARBA" id="ARBA00023015"/>
    </source>
</evidence>
<evidence type="ECO:0000313" key="6">
    <source>
        <dbReference type="EMBL" id="MFC7200111.1"/>
    </source>
</evidence>
<dbReference type="InterPro" id="IPR036390">
    <property type="entry name" value="WH_DNA-bd_sf"/>
</dbReference>
<dbReference type="SMART" id="SM00418">
    <property type="entry name" value="HTH_ARSR"/>
    <property type="match status" value="2"/>
</dbReference>
<keyword evidence="2" id="KW-0238">DNA-binding</keyword>
<feature type="compositionally biased region" description="Low complexity" evidence="4">
    <location>
        <begin position="36"/>
        <end position="92"/>
    </location>
</feature>
<dbReference type="PANTHER" id="PTHR43132">
    <property type="entry name" value="ARSENICAL RESISTANCE OPERON REPRESSOR ARSR-RELATED"/>
    <property type="match status" value="1"/>
</dbReference>
<comment type="caution">
    <text evidence="6">The sequence shown here is derived from an EMBL/GenBank/DDBJ whole genome shotgun (WGS) entry which is preliminary data.</text>
</comment>
<dbReference type="InterPro" id="IPR011991">
    <property type="entry name" value="ArsR-like_HTH"/>
</dbReference>
<keyword evidence="3" id="KW-0804">Transcription</keyword>
<dbReference type="GO" id="GO:0003677">
    <property type="term" value="F:DNA binding"/>
    <property type="evidence" value="ECO:0007669"/>
    <property type="project" value="UniProtKB-KW"/>
</dbReference>
<feature type="domain" description="HTH arsR-type" evidence="5">
    <location>
        <begin position="291"/>
        <end position="386"/>
    </location>
</feature>
<reference evidence="6 7" key="1">
    <citation type="journal article" date="2019" name="Int. J. Syst. Evol. Microbiol.">
        <title>The Global Catalogue of Microorganisms (GCM) 10K type strain sequencing project: providing services to taxonomists for standard genome sequencing and annotation.</title>
        <authorList>
            <consortium name="The Broad Institute Genomics Platform"/>
            <consortium name="The Broad Institute Genome Sequencing Center for Infectious Disease"/>
            <person name="Wu L."/>
            <person name="Ma J."/>
        </authorList>
    </citation>
    <scope>NUCLEOTIDE SEQUENCE [LARGE SCALE GENOMIC DNA]</scope>
    <source>
        <strain evidence="6 7">XZGYJ-43</strain>
    </source>
</reference>
<dbReference type="InterPro" id="IPR051011">
    <property type="entry name" value="Metal_resp_trans_reg"/>
</dbReference>
<dbReference type="PANTHER" id="PTHR43132:SF8">
    <property type="entry name" value="HTH-TYPE TRANSCRIPTIONAL REGULATOR KMTR"/>
    <property type="match status" value="1"/>
</dbReference>
<accession>A0ABD5Z4M2</accession>
<name>A0ABD5Z4M2_9EURY</name>
<evidence type="ECO:0000313" key="7">
    <source>
        <dbReference type="Proteomes" id="UP001596447"/>
    </source>
</evidence>
<dbReference type="AlphaFoldDB" id="A0ABD5Z4M2"/>
<keyword evidence="7" id="KW-1185">Reference proteome</keyword>
<evidence type="ECO:0000256" key="4">
    <source>
        <dbReference type="SAM" id="MobiDB-lite"/>
    </source>
</evidence>
<proteinExistence type="predicted"/>
<evidence type="ECO:0000259" key="5">
    <source>
        <dbReference type="PROSITE" id="PS50987"/>
    </source>
</evidence>
<evidence type="ECO:0000256" key="2">
    <source>
        <dbReference type="ARBA" id="ARBA00023125"/>
    </source>
</evidence>
<dbReference type="CDD" id="cd00090">
    <property type="entry name" value="HTH_ARSR"/>
    <property type="match status" value="2"/>
</dbReference>
<dbReference type="EMBL" id="JBHTAR010000011">
    <property type="protein sequence ID" value="MFC7200111.1"/>
    <property type="molecule type" value="Genomic_DNA"/>
</dbReference>
<dbReference type="Proteomes" id="UP001596447">
    <property type="component" value="Unassembled WGS sequence"/>
</dbReference>
<dbReference type="PROSITE" id="PS50987">
    <property type="entry name" value="HTH_ARSR_2"/>
    <property type="match status" value="1"/>
</dbReference>
<feature type="compositionally biased region" description="Low complexity" evidence="4">
    <location>
        <begin position="141"/>
        <end position="157"/>
    </location>
</feature>
<dbReference type="Pfam" id="PF12840">
    <property type="entry name" value="HTH_20"/>
    <property type="match status" value="1"/>
</dbReference>
<sequence>MNRTTTALLAVVGAVLLVGHAPLAVAASPTGTLDGVNTSTTNDSTTLDTDTTVETETTVTNASTDEPTDTTVTSTASTVESPDLEATETVTDTVDETARVEGTVETSVESYQRVVDDETATPSARTDEQTSTDARARAGGDDASAGTNASANANATDFGREPRPSDSSAPALPASGVVFVGAVSAVGASATRSWCPTAQAVRTGVVSLRHAGLSEWGRRLLGLFGVHQHDEDPLAHDTRAAVYEHVASSPGTYLSEISEETDVPLPTVRYHLKVLHREGLVERTKVRGRRRYVPAGEEASALDAALADEAPAAVLHALADHGPDSVSGLASALDRDPSTVSHHLQRLEEEGLVERERDGQAVVNRLTPSVAAALGTGESVEASPDAAAASQD</sequence>
<dbReference type="InterPro" id="IPR001845">
    <property type="entry name" value="HTH_ArsR_DNA-bd_dom"/>
</dbReference>